<reference evidence="20" key="1">
    <citation type="submission" date="2017-01" db="EMBL/GenBank/DDBJ databases">
        <authorList>
            <person name="Wolfgang W.J."/>
            <person name="Cole J."/>
            <person name="Wroblewski D."/>
            <person name="Mcginnis J."/>
            <person name="Musser K.A."/>
        </authorList>
    </citation>
    <scope>NUCLEOTIDE SEQUENCE [LARGE SCALE GENOMIC DNA]</scope>
    <source>
        <strain evidence="20">DSM 19151</strain>
    </source>
</reference>
<feature type="domain" description="TonB-dependent receptor-like beta-barrel" evidence="17">
    <location>
        <begin position="242"/>
        <end position="679"/>
    </location>
</feature>
<keyword evidence="12 19" id="KW-0675">Receptor</keyword>
<evidence type="ECO:0000256" key="16">
    <source>
        <dbReference type="SAM" id="SignalP"/>
    </source>
</evidence>
<dbReference type="GO" id="GO:0009279">
    <property type="term" value="C:cell outer membrane"/>
    <property type="evidence" value="ECO:0007669"/>
    <property type="project" value="UniProtKB-SubCell"/>
</dbReference>
<evidence type="ECO:0000313" key="19">
    <source>
        <dbReference type="EMBL" id="OSI17937.1"/>
    </source>
</evidence>
<gene>
    <name evidence="19" type="ORF">BWD09_04070</name>
</gene>
<proteinExistence type="inferred from homology"/>
<evidence type="ECO:0000256" key="4">
    <source>
        <dbReference type="ARBA" id="ARBA00022452"/>
    </source>
</evidence>
<dbReference type="RefSeq" id="WP_085365446.1">
    <property type="nucleotide sequence ID" value="NZ_CAUJPZ010000031.1"/>
</dbReference>
<evidence type="ECO:0000256" key="10">
    <source>
        <dbReference type="ARBA" id="ARBA00023077"/>
    </source>
</evidence>
<keyword evidence="9" id="KW-0406">Ion transport</keyword>
<comment type="subcellular location">
    <subcellularLocation>
        <location evidence="1 14">Cell outer membrane</location>
        <topology evidence="1 14">Multi-pass membrane protein</topology>
    </subcellularLocation>
</comment>
<comment type="similarity">
    <text evidence="2 14 15">Belongs to the TonB-dependent receptor family.</text>
</comment>
<evidence type="ECO:0000256" key="15">
    <source>
        <dbReference type="RuleBase" id="RU003357"/>
    </source>
</evidence>
<keyword evidence="5" id="KW-0410">Iron transport</keyword>
<feature type="signal peptide" evidence="16">
    <location>
        <begin position="1"/>
        <end position="25"/>
    </location>
</feature>
<keyword evidence="8" id="KW-0408">Iron</keyword>
<dbReference type="InterPro" id="IPR000531">
    <property type="entry name" value="Beta-barrel_TonB"/>
</dbReference>
<dbReference type="STRING" id="194197.BWD09_04070"/>
<evidence type="ECO:0000259" key="17">
    <source>
        <dbReference type="Pfam" id="PF00593"/>
    </source>
</evidence>
<evidence type="ECO:0000256" key="8">
    <source>
        <dbReference type="ARBA" id="ARBA00023004"/>
    </source>
</evidence>
<evidence type="ECO:0000256" key="11">
    <source>
        <dbReference type="ARBA" id="ARBA00023136"/>
    </source>
</evidence>
<protein>
    <submittedName>
        <fullName evidence="19">TonB-dependent siderophore receptor</fullName>
    </submittedName>
</protein>
<dbReference type="InterPro" id="IPR012910">
    <property type="entry name" value="Plug_dom"/>
</dbReference>
<dbReference type="PROSITE" id="PS52016">
    <property type="entry name" value="TONB_DEPENDENT_REC_3"/>
    <property type="match status" value="1"/>
</dbReference>
<evidence type="ECO:0000256" key="2">
    <source>
        <dbReference type="ARBA" id="ARBA00009810"/>
    </source>
</evidence>
<evidence type="ECO:0000256" key="6">
    <source>
        <dbReference type="ARBA" id="ARBA00022692"/>
    </source>
</evidence>
<dbReference type="Proteomes" id="UP000193118">
    <property type="component" value="Unassembled WGS sequence"/>
</dbReference>
<dbReference type="OrthoDB" id="8732650at2"/>
<evidence type="ECO:0000256" key="14">
    <source>
        <dbReference type="PROSITE-ProRule" id="PRU01360"/>
    </source>
</evidence>
<evidence type="ECO:0000256" key="12">
    <source>
        <dbReference type="ARBA" id="ARBA00023170"/>
    </source>
</evidence>
<feature type="chain" id="PRO_5012507552" evidence="16">
    <location>
        <begin position="26"/>
        <end position="706"/>
    </location>
</feature>
<keyword evidence="3 14" id="KW-0813">Transport</keyword>
<evidence type="ECO:0000256" key="3">
    <source>
        <dbReference type="ARBA" id="ARBA00022448"/>
    </source>
</evidence>
<keyword evidence="20" id="KW-1185">Reference proteome</keyword>
<name>A0A1X3DEN2_9NEIS</name>
<feature type="domain" description="TonB-dependent receptor plug" evidence="18">
    <location>
        <begin position="72"/>
        <end position="167"/>
    </location>
</feature>
<dbReference type="GO" id="GO:0038023">
    <property type="term" value="F:signaling receptor activity"/>
    <property type="evidence" value="ECO:0007669"/>
    <property type="project" value="InterPro"/>
</dbReference>
<keyword evidence="7 16" id="KW-0732">Signal</keyword>
<dbReference type="GO" id="GO:0015344">
    <property type="term" value="F:siderophore uptake transmembrane transporter activity"/>
    <property type="evidence" value="ECO:0007669"/>
    <property type="project" value="TreeGrafter"/>
</dbReference>
<evidence type="ECO:0000259" key="18">
    <source>
        <dbReference type="Pfam" id="PF07715"/>
    </source>
</evidence>
<keyword evidence="6 14" id="KW-0812">Transmembrane</keyword>
<dbReference type="Pfam" id="PF07715">
    <property type="entry name" value="Plug"/>
    <property type="match status" value="1"/>
</dbReference>
<dbReference type="GO" id="GO:0015891">
    <property type="term" value="P:siderophore transport"/>
    <property type="evidence" value="ECO:0007669"/>
    <property type="project" value="InterPro"/>
</dbReference>
<sequence>MTNHPSCPRRLPLLLAAAFMPAAFAENNTADTKTYSAVLPTVEVVGQADTNILKGYVNYDEAAVTRNGQLVKETPQSIDILNIQKNKNYGTNDLSSILEGNAGIDAAYDMRGESLFIRGFQADGNDIYRDGVRESGQVRRSTANIERVEILKGPSSILYGRTNGGGVINMVSKYANFKQSRNIGASYGSYAARSLNLDINEVIDDNVAVRLSGEIGKANSFRSGIDSKNAMISPSVTVKLDNGLKWTGQYTYDSVERTPDRSPSRTVYEQMGISRNQGFAHPNDFVKDKLQVWRSNLEYAFNPDWHLQWQLAHRSASQDFDHFYGGTFNADTGLLSRSYAWQQTDNKTLSSNLTLNGKFKIGRFDNHLTIGFDASREKRHPQLAFRGNYVSINPYNRSSWPASGRLLPMATDNRHEADSYGLFAQNIFSVTPDIKLVAGGRFDRYKVSSTFIDNSHYSYSGHTFSPNFGAVWNLNPAHTLYAGYNKGFSPLGGRTYLGLSSADEQANSNTSPEFSKQYEAGIKSSWLDDRLSTTLAVYQLERYNIRYRPDPENSPYEWAVSGKQRSRGIEFGALGQIAPKWYLRGSIGVMEAKILEDTQNPERVGRHLNNSSNITGNLFVRYTPTEKLYGELGITGTGKRYYTNERTGVVENIPGFARVDALAGWNHKNFNFTLAVNNLLNQKYWRSNDMPGNPRGVTARVNYIVN</sequence>
<dbReference type="GeneID" id="94581324"/>
<dbReference type="CDD" id="cd01347">
    <property type="entry name" value="ligand_gated_channel"/>
    <property type="match status" value="1"/>
</dbReference>
<dbReference type="InterPro" id="IPR039426">
    <property type="entry name" value="TonB-dep_rcpt-like"/>
</dbReference>
<comment type="caution">
    <text evidence="19">The sequence shown here is derived from an EMBL/GenBank/DDBJ whole genome shotgun (WGS) entry which is preliminary data.</text>
</comment>
<keyword evidence="13 14" id="KW-0998">Cell outer membrane</keyword>
<evidence type="ECO:0000313" key="20">
    <source>
        <dbReference type="Proteomes" id="UP000193118"/>
    </source>
</evidence>
<dbReference type="AlphaFoldDB" id="A0A1X3DEN2"/>
<evidence type="ECO:0000256" key="1">
    <source>
        <dbReference type="ARBA" id="ARBA00004571"/>
    </source>
</evidence>
<evidence type="ECO:0000256" key="7">
    <source>
        <dbReference type="ARBA" id="ARBA00022729"/>
    </source>
</evidence>
<dbReference type="PANTHER" id="PTHR32552">
    <property type="entry name" value="FERRICHROME IRON RECEPTOR-RELATED"/>
    <property type="match status" value="1"/>
</dbReference>
<dbReference type="EMBL" id="MTBO01000006">
    <property type="protein sequence ID" value="OSI17937.1"/>
    <property type="molecule type" value="Genomic_DNA"/>
</dbReference>
<keyword evidence="4 14" id="KW-1134">Transmembrane beta strand</keyword>
<evidence type="ECO:0000256" key="9">
    <source>
        <dbReference type="ARBA" id="ARBA00023065"/>
    </source>
</evidence>
<dbReference type="SUPFAM" id="SSF56935">
    <property type="entry name" value="Porins"/>
    <property type="match status" value="1"/>
</dbReference>
<dbReference type="NCBIfam" id="TIGR01783">
    <property type="entry name" value="TonB-siderophor"/>
    <property type="match status" value="1"/>
</dbReference>
<organism evidence="19 20">
    <name type="scientific">Neisseria dentiae</name>
    <dbReference type="NCBI Taxonomy" id="194197"/>
    <lineage>
        <taxon>Bacteria</taxon>
        <taxon>Pseudomonadati</taxon>
        <taxon>Pseudomonadota</taxon>
        <taxon>Betaproteobacteria</taxon>
        <taxon>Neisseriales</taxon>
        <taxon>Neisseriaceae</taxon>
        <taxon>Neisseria</taxon>
    </lineage>
</organism>
<dbReference type="InterPro" id="IPR010105">
    <property type="entry name" value="TonB_sidphr_rcpt"/>
</dbReference>
<dbReference type="InterPro" id="IPR037066">
    <property type="entry name" value="Plug_dom_sf"/>
</dbReference>
<dbReference type="Pfam" id="PF00593">
    <property type="entry name" value="TonB_dep_Rec_b-barrel"/>
    <property type="match status" value="1"/>
</dbReference>
<evidence type="ECO:0000256" key="5">
    <source>
        <dbReference type="ARBA" id="ARBA00022496"/>
    </source>
</evidence>
<dbReference type="Gene3D" id="2.40.170.20">
    <property type="entry name" value="TonB-dependent receptor, beta-barrel domain"/>
    <property type="match status" value="1"/>
</dbReference>
<dbReference type="Gene3D" id="2.170.130.10">
    <property type="entry name" value="TonB-dependent receptor, plug domain"/>
    <property type="match status" value="1"/>
</dbReference>
<keyword evidence="10 15" id="KW-0798">TonB box</keyword>
<keyword evidence="11 14" id="KW-0472">Membrane</keyword>
<evidence type="ECO:0000256" key="13">
    <source>
        <dbReference type="ARBA" id="ARBA00023237"/>
    </source>
</evidence>
<dbReference type="PANTHER" id="PTHR32552:SF68">
    <property type="entry name" value="FERRICHROME OUTER MEMBRANE TRANSPORTER_PHAGE RECEPTOR"/>
    <property type="match status" value="1"/>
</dbReference>
<accession>A0A1X3DEN2</accession>
<dbReference type="InterPro" id="IPR036942">
    <property type="entry name" value="Beta-barrel_TonB_sf"/>
</dbReference>